<evidence type="ECO:0000313" key="1">
    <source>
        <dbReference type="EMBL" id="GAA3523205.1"/>
    </source>
</evidence>
<protein>
    <submittedName>
        <fullName evidence="1">Uncharacterized protein</fullName>
    </submittedName>
</protein>
<gene>
    <name evidence="1" type="ORF">GCM10022393_42480</name>
</gene>
<accession>A0ABP6UZ98</accession>
<keyword evidence="2" id="KW-1185">Reference proteome</keyword>
<evidence type="ECO:0000313" key="2">
    <source>
        <dbReference type="Proteomes" id="UP001500459"/>
    </source>
</evidence>
<reference evidence="2" key="1">
    <citation type="journal article" date="2019" name="Int. J. Syst. Evol. Microbiol.">
        <title>The Global Catalogue of Microorganisms (GCM) 10K type strain sequencing project: providing services to taxonomists for standard genome sequencing and annotation.</title>
        <authorList>
            <consortium name="The Broad Institute Genomics Platform"/>
            <consortium name="The Broad Institute Genome Sequencing Center for Infectious Disease"/>
            <person name="Wu L."/>
            <person name="Ma J."/>
        </authorList>
    </citation>
    <scope>NUCLEOTIDE SEQUENCE [LARGE SCALE GENOMIC DNA]</scope>
    <source>
        <strain evidence="2">JCM 17106</strain>
    </source>
</reference>
<dbReference type="Proteomes" id="UP001500459">
    <property type="component" value="Unassembled WGS sequence"/>
</dbReference>
<proteinExistence type="predicted"/>
<name>A0ABP6UZ98_9FLAO</name>
<comment type="caution">
    <text evidence="1">The sequence shown here is derived from an EMBL/GenBank/DDBJ whole genome shotgun (WGS) entry which is preliminary data.</text>
</comment>
<sequence length="54" mass="6167">MNVDISNMTSSELKNLASDITQNSSQYTKSNLDNFAFTIQRQIINAKGEKEYYT</sequence>
<dbReference type="EMBL" id="BAABCW010000034">
    <property type="protein sequence ID" value="GAA3523205.1"/>
    <property type="molecule type" value="Genomic_DNA"/>
</dbReference>
<organism evidence="1 2">
    <name type="scientific">Aquimarina addita</name>
    <dbReference type="NCBI Taxonomy" id="870485"/>
    <lineage>
        <taxon>Bacteria</taxon>
        <taxon>Pseudomonadati</taxon>
        <taxon>Bacteroidota</taxon>
        <taxon>Flavobacteriia</taxon>
        <taxon>Flavobacteriales</taxon>
        <taxon>Flavobacteriaceae</taxon>
        <taxon>Aquimarina</taxon>
    </lineage>
</organism>